<dbReference type="KEGG" id="lul:LPB138_03700"/>
<feature type="domain" description="PDZ" evidence="2">
    <location>
        <begin position="104"/>
        <end position="167"/>
    </location>
</feature>
<dbReference type="Pfam" id="PF18294">
    <property type="entry name" value="Pept_S41_N"/>
    <property type="match status" value="1"/>
</dbReference>
<dbReference type="Pfam" id="PF03572">
    <property type="entry name" value="Peptidase_S41"/>
    <property type="match status" value="1"/>
</dbReference>
<dbReference type="Gene3D" id="2.30.42.10">
    <property type="match status" value="1"/>
</dbReference>
<dbReference type="PANTHER" id="PTHR32060:SF30">
    <property type="entry name" value="CARBOXY-TERMINAL PROCESSING PROTEASE CTPA"/>
    <property type="match status" value="1"/>
</dbReference>
<reference evidence="3 4" key="1">
    <citation type="submission" date="2016-10" db="EMBL/GenBank/DDBJ databases">
        <title>Lutibacter sp. LPB0138, isolated from marine gastropod.</title>
        <authorList>
            <person name="Kim E."/>
            <person name="Yi H."/>
        </authorList>
    </citation>
    <scope>NUCLEOTIDE SEQUENCE [LARGE SCALE GENOMIC DNA]</scope>
    <source>
        <strain evidence="3 4">LPB0138</strain>
    </source>
</reference>
<dbReference type="OrthoDB" id="7168509at2"/>
<dbReference type="Gene3D" id="3.90.226.10">
    <property type="entry name" value="2-enoyl-CoA Hydratase, Chain A, domain 1"/>
    <property type="match status" value="1"/>
</dbReference>
<dbReference type="PROSITE" id="PS50106">
    <property type="entry name" value="PDZ"/>
    <property type="match status" value="1"/>
</dbReference>
<dbReference type="GO" id="GO:0007165">
    <property type="term" value="P:signal transduction"/>
    <property type="evidence" value="ECO:0007669"/>
    <property type="project" value="TreeGrafter"/>
</dbReference>
<dbReference type="InterPro" id="IPR036034">
    <property type="entry name" value="PDZ_sf"/>
</dbReference>
<dbReference type="GO" id="GO:0006508">
    <property type="term" value="P:proteolysis"/>
    <property type="evidence" value="ECO:0007669"/>
    <property type="project" value="InterPro"/>
</dbReference>
<dbReference type="SUPFAM" id="SSF52096">
    <property type="entry name" value="ClpP/crotonase"/>
    <property type="match status" value="1"/>
</dbReference>
<dbReference type="AlphaFoldDB" id="A0A1D8P5I7"/>
<evidence type="ECO:0000256" key="1">
    <source>
        <dbReference type="SAM" id="SignalP"/>
    </source>
</evidence>
<dbReference type="GO" id="GO:0008236">
    <property type="term" value="F:serine-type peptidase activity"/>
    <property type="evidence" value="ECO:0007669"/>
    <property type="project" value="InterPro"/>
</dbReference>
<dbReference type="SUPFAM" id="SSF50156">
    <property type="entry name" value="PDZ domain-like"/>
    <property type="match status" value="1"/>
</dbReference>
<accession>A0A1D8P5I7</accession>
<name>A0A1D8P5I7_9FLAO</name>
<dbReference type="InterPro" id="IPR029045">
    <property type="entry name" value="ClpP/crotonase-like_dom_sf"/>
</dbReference>
<organism evidence="3 4">
    <name type="scientific">Urechidicola croceus</name>
    <dbReference type="NCBI Taxonomy" id="1850246"/>
    <lineage>
        <taxon>Bacteria</taxon>
        <taxon>Pseudomonadati</taxon>
        <taxon>Bacteroidota</taxon>
        <taxon>Flavobacteriia</taxon>
        <taxon>Flavobacteriales</taxon>
        <taxon>Flavobacteriaceae</taxon>
        <taxon>Urechidicola</taxon>
    </lineage>
</organism>
<dbReference type="CDD" id="cd07561">
    <property type="entry name" value="Peptidase_S41_CPP_like"/>
    <property type="match status" value="1"/>
</dbReference>
<proteinExistence type="predicted"/>
<dbReference type="GO" id="GO:0030288">
    <property type="term" value="C:outer membrane-bounded periplasmic space"/>
    <property type="evidence" value="ECO:0007669"/>
    <property type="project" value="TreeGrafter"/>
</dbReference>
<dbReference type="SMART" id="SM00245">
    <property type="entry name" value="TSPc"/>
    <property type="match status" value="1"/>
</dbReference>
<sequence>MKRIIYTLLLFSVLLITTNCSKDNNDDVPVDLEIQNFVWKGLNLFYFWQQDLPNLSDQRFTSQEQLNNFLDDYSAPDDLFYNLLNNYPVTDKYSWIVDDYIALEQQLQQGITGTTGVDFGLVYENGSETDIFGYVKYIIPGSDASTKNIQRGDIFHAVNGVPLTVSNYNQLLFSTESYTLNLADLNNGNPTDNGIEVSLTKTEVQENPILITNTFDVAGKKIGYLMYNSFTSAFDSELNDVFANFQTDGVTDLVLDLRYNSGGSVRTATYLSSMITGQFTDEIFTQERWNDKWQTYFEENDPESLINNFVDELNNGTAINSLNLENIVILITGNSASASELVINGLNPYINVTTIGTKTEGKYVASITIYDSENYGREGANPNHTWAMQPIVLEEQNKLGENAPNGFAPSIEFPEDYSNLGTLGHDTEPMLERAITFITTGNRGGFNLTERGGFIIEEFTNSKSHTAKGSNMYIDKELPVNVRLF</sequence>
<dbReference type="InterPro" id="IPR001478">
    <property type="entry name" value="PDZ"/>
</dbReference>
<protein>
    <recommendedName>
        <fullName evidence="2">PDZ domain-containing protein</fullName>
    </recommendedName>
</protein>
<dbReference type="InterPro" id="IPR005151">
    <property type="entry name" value="Tail-specific_protease"/>
</dbReference>
<feature type="chain" id="PRO_5009110803" description="PDZ domain-containing protein" evidence="1">
    <location>
        <begin position="23"/>
        <end position="485"/>
    </location>
</feature>
<dbReference type="GO" id="GO:0004175">
    <property type="term" value="F:endopeptidase activity"/>
    <property type="evidence" value="ECO:0007669"/>
    <property type="project" value="TreeGrafter"/>
</dbReference>
<feature type="signal peptide" evidence="1">
    <location>
        <begin position="1"/>
        <end position="22"/>
    </location>
</feature>
<dbReference type="PANTHER" id="PTHR32060">
    <property type="entry name" value="TAIL-SPECIFIC PROTEASE"/>
    <property type="match status" value="1"/>
</dbReference>
<dbReference type="EMBL" id="CP017478">
    <property type="protein sequence ID" value="AOW19842.1"/>
    <property type="molecule type" value="Genomic_DNA"/>
</dbReference>
<keyword evidence="4" id="KW-1185">Reference proteome</keyword>
<evidence type="ECO:0000313" key="4">
    <source>
        <dbReference type="Proteomes" id="UP000176050"/>
    </source>
</evidence>
<evidence type="ECO:0000259" key="2">
    <source>
        <dbReference type="PROSITE" id="PS50106"/>
    </source>
</evidence>
<dbReference type="STRING" id="1850246.LPB138_03700"/>
<dbReference type="RefSeq" id="WP_070235981.1">
    <property type="nucleotide sequence ID" value="NZ_CP017478.1"/>
</dbReference>
<keyword evidence="1" id="KW-0732">Signal</keyword>
<dbReference type="Proteomes" id="UP000176050">
    <property type="component" value="Chromosome"/>
</dbReference>
<evidence type="ECO:0000313" key="3">
    <source>
        <dbReference type="EMBL" id="AOW19842.1"/>
    </source>
</evidence>
<dbReference type="InterPro" id="IPR041613">
    <property type="entry name" value="Pept_S41_N"/>
</dbReference>
<gene>
    <name evidence="3" type="ORF">LPB138_03700</name>
</gene>
<dbReference type="Gene3D" id="3.30.750.170">
    <property type="match status" value="1"/>
</dbReference>